<dbReference type="SUPFAM" id="SSF49899">
    <property type="entry name" value="Concanavalin A-like lectins/glucanases"/>
    <property type="match status" value="1"/>
</dbReference>
<dbReference type="EMBL" id="CAJPWZ010002682">
    <property type="protein sequence ID" value="CAG2242738.1"/>
    <property type="molecule type" value="Genomic_DNA"/>
</dbReference>
<dbReference type="AlphaFoldDB" id="A0A8S3UJ23"/>
<evidence type="ECO:0000313" key="2">
    <source>
        <dbReference type="EMBL" id="CAG2242738.1"/>
    </source>
</evidence>
<name>A0A8S3UJ23_MYTED</name>
<evidence type="ECO:0000259" key="1">
    <source>
        <dbReference type="PROSITE" id="PS50060"/>
    </source>
</evidence>
<dbReference type="Pfam" id="PF00629">
    <property type="entry name" value="MAM"/>
    <property type="match status" value="1"/>
</dbReference>
<dbReference type="GO" id="GO:0016020">
    <property type="term" value="C:membrane"/>
    <property type="evidence" value="ECO:0007669"/>
    <property type="project" value="InterPro"/>
</dbReference>
<protein>
    <recommendedName>
        <fullName evidence="1">MAM domain-containing protein</fullName>
    </recommendedName>
</protein>
<gene>
    <name evidence="2" type="ORF">MEDL_54906</name>
</gene>
<evidence type="ECO:0000313" key="3">
    <source>
        <dbReference type="Proteomes" id="UP000683360"/>
    </source>
</evidence>
<feature type="domain" description="MAM" evidence="1">
    <location>
        <begin position="21"/>
        <end position="75"/>
    </location>
</feature>
<proteinExistence type="predicted"/>
<dbReference type="Proteomes" id="UP000683360">
    <property type="component" value="Unassembled WGS sequence"/>
</dbReference>
<dbReference type="InterPro" id="IPR000998">
    <property type="entry name" value="MAM_dom"/>
</dbReference>
<organism evidence="2 3">
    <name type="scientific">Mytilus edulis</name>
    <name type="common">Blue mussel</name>
    <dbReference type="NCBI Taxonomy" id="6550"/>
    <lineage>
        <taxon>Eukaryota</taxon>
        <taxon>Metazoa</taxon>
        <taxon>Spiralia</taxon>
        <taxon>Lophotrochozoa</taxon>
        <taxon>Mollusca</taxon>
        <taxon>Bivalvia</taxon>
        <taxon>Autobranchia</taxon>
        <taxon>Pteriomorphia</taxon>
        <taxon>Mytilida</taxon>
        <taxon>Mytiloidea</taxon>
        <taxon>Mytilidae</taxon>
        <taxon>Mytilinae</taxon>
        <taxon>Mytilus</taxon>
    </lineage>
</organism>
<keyword evidence="3" id="KW-1185">Reference proteome</keyword>
<dbReference type="PROSITE" id="PS50060">
    <property type="entry name" value="MAM_2"/>
    <property type="match status" value="1"/>
</dbReference>
<dbReference type="InterPro" id="IPR013320">
    <property type="entry name" value="ConA-like_dom_sf"/>
</dbReference>
<dbReference type="OrthoDB" id="10464599at2759"/>
<reference evidence="2" key="1">
    <citation type="submission" date="2021-03" db="EMBL/GenBank/DDBJ databases">
        <authorList>
            <person name="Bekaert M."/>
        </authorList>
    </citation>
    <scope>NUCLEOTIDE SEQUENCE</scope>
</reference>
<comment type="caution">
    <text evidence="2">The sequence shown here is derived from an EMBL/GenBank/DDBJ whole genome shotgun (WGS) entry which is preliminary data.</text>
</comment>
<dbReference type="Gene3D" id="2.60.120.200">
    <property type="match status" value="1"/>
</dbReference>
<sequence>MHFYSVYSQEGIHVTIDDKIIWTIVGNQDNKWIKAAIDLDVRKLSIIKFKGFLRRNWGNHVALDDISLTEGTCEGLINHYETCQDLADDMSQEIYCPKGYIDLTNYRLSFEADNNECSDQYKKTRMRLLQEWKSGVDSQTFLFNMSTDISSKPDCFQLHAFRIQHTCEAVESTTVSPVETSNRESAAAKESTTVLLDITSSKIPVQINNVQHTCSNFGTHKEVQSPPYTVRQNDTFADNQMSNGDEYAMVGPIGETSFSKTGTSDSVLLLEPTVTGLNRTQLSKTSTGYEFAKPVLETENKIDDEDQYALSEEGVYDHSGNNRHKGLDDNIYNHAVDNIYDSEVTKEMMKGKKIHMIISLDRKQKRIMISQQPHERMHEIKLS</sequence>
<accession>A0A8S3UJ23</accession>